<keyword evidence="2" id="KW-1185">Reference proteome</keyword>
<dbReference type="RefSeq" id="WP_135398832.1">
    <property type="nucleotide sequence ID" value="NZ_SRMB01000007.1"/>
</dbReference>
<protein>
    <submittedName>
        <fullName evidence="1">Uncharacterized protein</fullName>
    </submittedName>
</protein>
<dbReference type="OrthoDB" id="886935at2"/>
<proteinExistence type="predicted"/>
<dbReference type="EMBL" id="SRMB01000007">
    <property type="protein sequence ID" value="TGE21079.1"/>
    <property type="molecule type" value="Genomic_DNA"/>
</dbReference>
<name>A0A4Z0PUW0_9BACT</name>
<dbReference type="AlphaFoldDB" id="A0A4Z0PUW0"/>
<gene>
    <name evidence="1" type="ORF">E5K02_24005</name>
</gene>
<evidence type="ECO:0000313" key="2">
    <source>
        <dbReference type="Proteomes" id="UP000298471"/>
    </source>
</evidence>
<reference evidence="1 2" key="1">
    <citation type="submission" date="2019-04" db="EMBL/GenBank/DDBJ databases">
        <authorList>
            <person name="Feng G."/>
            <person name="Zhang J."/>
            <person name="Zhu H."/>
        </authorList>
    </citation>
    <scope>NUCLEOTIDE SEQUENCE [LARGE SCALE GENOMIC DNA]</scope>
    <source>
        <strain evidence="1 2">9PBR-1</strain>
    </source>
</reference>
<organism evidence="1 2">
    <name type="scientific">Hymenobacter metallicola</name>
    <dbReference type="NCBI Taxonomy" id="2563114"/>
    <lineage>
        <taxon>Bacteria</taxon>
        <taxon>Pseudomonadati</taxon>
        <taxon>Bacteroidota</taxon>
        <taxon>Cytophagia</taxon>
        <taxon>Cytophagales</taxon>
        <taxon>Hymenobacteraceae</taxon>
        <taxon>Hymenobacter</taxon>
    </lineage>
</organism>
<sequence length="138" mass="14504">MRHLFPAFVLLSLMALPGCTVEGCTDEEPAPACYSGKVVGAACMDGLLIEVDSQYAIGKPYADHSNLVAAVNLAQQSTPEYKIDGQVVQPGQTIYFTYTPSKGAREAMCPQNTVPLPVPHLTLSNVSTTGCGGATKAQ</sequence>
<dbReference type="Proteomes" id="UP000298471">
    <property type="component" value="Unassembled WGS sequence"/>
</dbReference>
<evidence type="ECO:0000313" key="1">
    <source>
        <dbReference type="EMBL" id="TGE21079.1"/>
    </source>
</evidence>
<comment type="caution">
    <text evidence="1">The sequence shown here is derived from an EMBL/GenBank/DDBJ whole genome shotgun (WGS) entry which is preliminary data.</text>
</comment>
<accession>A0A4Z0PUW0</accession>